<dbReference type="SMART" id="SM00710">
    <property type="entry name" value="PbH1"/>
    <property type="match status" value="4"/>
</dbReference>
<accession>W0AFD4</accession>
<dbReference type="InterPro" id="IPR012334">
    <property type="entry name" value="Pectin_lyas_fold"/>
</dbReference>
<evidence type="ECO:0000313" key="7">
    <source>
        <dbReference type="EMBL" id="AHE55826.1"/>
    </source>
</evidence>
<feature type="signal peptide" evidence="6">
    <location>
        <begin position="1"/>
        <end position="24"/>
    </location>
</feature>
<proteinExistence type="inferred from homology"/>
<dbReference type="PANTHER" id="PTHR31339">
    <property type="entry name" value="PECTIN LYASE-RELATED"/>
    <property type="match status" value="1"/>
</dbReference>
<feature type="chain" id="PRO_5004785426" description="Pectate lyase superfamily protein domain-containing protein" evidence="6">
    <location>
        <begin position="25"/>
        <end position="468"/>
    </location>
</feature>
<evidence type="ECO:0000256" key="1">
    <source>
        <dbReference type="ARBA" id="ARBA00008834"/>
    </source>
</evidence>
<dbReference type="Gene3D" id="2.160.20.10">
    <property type="entry name" value="Single-stranded right-handed beta-helix, Pectin lyase-like"/>
    <property type="match status" value="1"/>
</dbReference>
<gene>
    <name evidence="7" type="ORF">NX02_20925</name>
</gene>
<keyword evidence="2 4" id="KW-0378">Hydrolase</keyword>
<dbReference type="Proteomes" id="UP000018851">
    <property type="component" value="Chromosome"/>
</dbReference>
<evidence type="ECO:0000256" key="4">
    <source>
        <dbReference type="RuleBase" id="RU361169"/>
    </source>
</evidence>
<sequence length="468" mass="49720">MSIDRRTVLVAAAATAALPRAVSAAAPAGAAIKPARPAPLAAATTGVQIDPRSFGARCDGTTKDTVALQRALDRCAVLGGGTVVVAGGRYLTGALRLGSNTVLRIEAGAALLGSPDLADYPVTEIRWEGRWLPGHIGLIHAQGARNVGLAGKGSIIASDAIPGRVAANGLRHPALLEFVDVAGLSVTELTTRQNDMWSIHPVYCEDALFRDLVVKGRADGIDVDSCRRVAIERCDFDTVDDCISLKSGRGMEGNRIARPTEDVSIADCTFRDHRWACIGIGSETSGGIRRVTVDRCRFLKVYTFSVYIKSRPGRGAFIEDIAMRDLEVSGAGNGFLRLNFLDSGKQDQFPVPGHDGIPTVRNFRFERIRVTDVPVLVEAVNIHPEKPLDGFVLRDVTSTAGKGMRLANIRGAVLQRIDVRIAEGAKLATANVSGRGLDGAEPLTPPPLPDPVVAGADYRLGMESGRPN</sequence>
<dbReference type="AlphaFoldDB" id="W0AFD4"/>
<evidence type="ECO:0000256" key="3">
    <source>
        <dbReference type="ARBA" id="ARBA00023295"/>
    </source>
</evidence>
<evidence type="ECO:0000313" key="8">
    <source>
        <dbReference type="Proteomes" id="UP000018851"/>
    </source>
</evidence>
<keyword evidence="6" id="KW-0732">Signal</keyword>
<dbReference type="InterPro" id="IPR011050">
    <property type="entry name" value="Pectin_lyase_fold/virulence"/>
</dbReference>
<evidence type="ECO:0000256" key="2">
    <source>
        <dbReference type="ARBA" id="ARBA00022801"/>
    </source>
</evidence>
<dbReference type="PROSITE" id="PS51318">
    <property type="entry name" value="TAT"/>
    <property type="match status" value="1"/>
</dbReference>
<dbReference type="HOGENOM" id="CLU_016031_8_3_5"/>
<dbReference type="OrthoDB" id="9795222at2"/>
<feature type="region of interest" description="Disordered" evidence="5">
    <location>
        <begin position="433"/>
        <end position="452"/>
    </location>
</feature>
<name>W0AFD4_9SPHN</name>
<dbReference type="InterPro" id="IPR006311">
    <property type="entry name" value="TAT_signal"/>
</dbReference>
<keyword evidence="8" id="KW-1185">Reference proteome</keyword>
<evidence type="ECO:0000256" key="5">
    <source>
        <dbReference type="SAM" id="MobiDB-lite"/>
    </source>
</evidence>
<dbReference type="SUPFAM" id="SSF51126">
    <property type="entry name" value="Pectin lyase-like"/>
    <property type="match status" value="1"/>
</dbReference>
<dbReference type="GO" id="GO:0004650">
    <property type="term" value="F:polygalacturonase activity"/>
    <property type="evidence" value="ECO:0007669"/>
    <property type="project" value="InterPro"/>
</dbReference>
<dbReference type="InterPro" id="IPR000743">
    <property type="entry name" value="Glyco_hydro_28"/>
</dbReference>
<organism evidence="7 8">
    <name type="scientific">Sphingomonas sanxanigenens DSM 19645 = NX02</name>
    <dbReference type="NCBI Taxonomy" id="1123269"/>
    <lineage>
        <taxon>Bacteria</taxon>
        <taxon>Pseudomonadati</taxon>
        <taxon>Pseudomonadota</taxon>
        <taxon>Alphaproteobacteria</taxon>
        <taxon>Sphingomonadales</taxon>
        <taxon>Sphingomonadaceae</taxon>
        <taxon>Sphingomonas</taxon>
    </lineage>
</organism>
<evidence type="ECO:0000256" key="6">
    <source>
        <dbReference type="SAM" id="SignalP"/>
    </source>
</evidence>
<dbReference type="InterPro" id="IPR051801">
    <property type="entry name" value="GH28_Enzymes"/>
</dbReference>
<dbReference type="InterPro" id="IPR006626">
    <property type="entry name" value="PbH1"/>
</dbReference>
<protein>
    <recommendedName>
        <fullName evidence="9">Pectate lyase superfamily protein domain-containing protein</fullName>
    </recommendedName>
</protein>
<dbReference type="Pfam" id="PF00295">
    <property type="entry name" value="Glyco_hydro_28"/>
    <property type="match status" value="1"/>
</dbReference>
<keyword evidence="3 4" id="KW-0326">Glycosidase</keyword>
<dbReference type="RefSeq" id="WP_025293986.1">
    <property type="nucleotide sequence ID" value="NZ_CP006644.1"/>
</dbReference>
<dbReference type="eggNOG" id="COG5434">
    <property type="taxonomic scope" value="Bacteria"/>
</dbReference>
<dbReference type="STRING" id="1123269.NX02_20925"/>
<dbReference type="EMBL" id="CP006644">
    <property type="protein sequence ID" value="AHE55826.1"/>
    <property type="molecule type" value="Genomic_DNA"/>
</dbReference>
<dbReference type="PANTHER" id="PTHR31339:SF9">
    <property type="entry name" value="PLASMIN AND FIBRONECTIN-BINDING PROTEIN A"/>
    <property type="match status" value="1"/>
</dbReference>
<reference evidence="7 8" key="1">
    <citation type="submission" date="2013-07" db="EMBL/GenBank/DDBJ databases">
        <title>Completed genome of Sphingomonas sanxanigenens NX02.</title>
        <authorList>
            <person name="Ma T."/>
            <person name="Huang H."/>
            <person name="Wu M."/>
            <person name="Li X."/>
            <person name="Li G."/>
        </authorList>
    </citation>
    <scope>NUCLEOTIDE SEQUENCE [LARGE SCALE GENOMIC DNA]</scope>
    <source>
        <strain evidence="7 8">NX02</strain>
    </source>
</reference>
<evidence type="ECO:0008006" key="9">
    <source>
        <dbReference type="Google" id="ProtNLM"/>
    </source>
</evidence>
<comment type="similarity">
    <text evidence="1 4">Belongs to the glycosyl hydrolase 28 family.</text>
</comment>
<dbReference type="GO" id="GO:0005975">
    <property type="term" value="P:carbohydrate metabolic process"/>
    <property type="evidence" value="ECO:0007669"/>
    <property type="project" value="InterPro"/>
</dbReference>
<dbReference type="KEGG" id="ssan:NX02_20925"/>
<dbReference type="PATRIC" id="fig|1123269.5.peg.4094"/>